<feature type="non-terminal residue" evidence="3">
    <location>
        <position position="1"/>
    </location>
</feature>
<proteinExistence type="predicted"/>
<dbReference type="InterPro" id="IPR002048">
    <property type="entry name" value="EF_hand_dom"/>
</dbReference>
<dbReference type="InterPro" id="IPR018247">
    <property type="entry name" value="EF_Hand_1_Ca_BS"/>
</dbReference>
<sequence length="868" mass="93738">MAASDSYDPWFDEITLRVAQDATEGQGQVVIKSADGSTVDVDSLEIPEGLKNLLKVIDADGGGVVDDTNVRDAMKMFTTMKAMFGTHGRMSHIEAEKGLSLLKTLVSEKAANSKEVSYTHMPDCVQDVMKEWDLDRSGSVSVLELSAAANAHKKVKQEGRVMRRIILALSGVILLLLTGTFILSYMAVDLAKEMRGSSDGVMKNNNGEVIKTDSSSFEVHGDGTLVTRGGGNASCPANSTCRGGAPVLQVAQAKPGKQLASTLPDSVFKNLDMVTLSDEPHFLQLKIMSMKRVQLRSSKCGSVVELHTQEGVLTIDDTALEADARLADYLEQAGMLHLLGSGGLFGRRLQQGFLEGFFTMLEDMEWECTSAPLPNPEDLPLNYRAKLQVFESVSATQLSDAVAGALSHIFPGLENPRPGFRFDKTSGWPYLTWTEDVLVFPNLRVAAKSFASHPFQTQLDITKAGARAFVDQYKGVGHHCNLGYGPVAQSLGKLVSQATNFRLVGLKPEGGRMLRQWRMDVSGSMNDTASQVMTSWKYLGKIILDYYDVDTDPTGVFEPGYPYRISAYKDPMEDTSGNFNITVQYQSITPVSEMNLRGALEFFNVTEISSPCSLDPLQSGTADDDLKQEIDALGVVSVAKVPRIDPWEESPGVVKWVADKLSTEGLNGHAASHYWNTMAFHAPSRKKLADSFNAVIVGGDTIVQIGWRVEHHLGGNCLVGILLATLQVQYSNSSSSLPGGFLSIKATAVGTVSAPDAGASMNDDVDLEVEISESSRIGGFAKSCATKEGTVTIPLSGLDFTIVAVVCLAEKFDHVLFTMMFASKPDETGAAFTVATISKKLGVMDAPQSTRKLCEESCSEFAEPTASV</sequence>
<evidence type="ECO:0000256" key="1">
    <source>
        <dbReference type="SAM" id="Phobius"/>
    </source>
</evidence>
<dbReference type="OrthoDB" id="423042at2759"/>
<evidence type="ECO:0000259" key="2">
    <source>
        <dbReference type="PROSITE" id="PS50222"/>
    </source>
</evidence>
<dbReference type="PROSITE" id="PS00018">
    <property type="entry name" value="EF_HAND_1"/>
    <property type="match status" value="1"/>
</dbReference>
<dbReference type="AlphaFoldDB" id="A0A812JUS3"/>
<organism evidence="3 4">
    <name type="scientific">Symbiodinium natans</name>
    <dbReference type="NCBI Taxonomy" id="878477"/>
    <lineage>
        <taxon>Eukaryota</taxon>
        <taxon>Sar</taxon>
        <taxon>Alveolata</taxon>
        <taxon>Dinophyceae</taxon>
        <taxon>Suessiales</taxon>
        <taxon>Symbiodiniaceae</taxon>
        <taxon>Symbiodinium</taxon>
    </lineage>
</organism>
<evidence type="ECO:0000313" key="3">
    <source>
        <dbReference type="EMBL" id="CAE7210767.1"/>
    </source>
</evidence>
<feature type="transmembrane region" description="Helical" evidence="1">
    <location>
        <begin position="165"/>
        <end position="188"/>
    </location>
</feature>
<name>A0A812JUS3_9DINO</name>
<keyword evidence="1" id="KW-1133">Transmembrane helix</keyword>
<gene>
    <name evidence="3" type="ORF">SNAT2548_LOCUS7041</name>
</gene>
<protein>
    <recommendedName>
        <fullName evidence="2">EF-hand domain-containing protein</fullName>
    </recommendedName>
</protein>
<keyword evidence="1" id="KW-0472">Membrane</keyword>
<dbReference type="Proteomes" id="UP000604046">
    <property type="component" value="Unassembled WGS sequence"/>
</dbReference>
<dbReference type="GO" id="GO:0005509">
    <property type="term" value="F:calcium ion binding"/>
    <property type="evidence" value="ECO:0007669"/>
    <property type="project" value="InterPro"/>
</dbReference>
<dbReference type="PROSITE" id="PS50222">
    <property type="entry name" value="EF_HAND_2"/>
    <property type="match status" value="2"/>
</dbReference>
<reference evidence="3" key="1">
    <citation type="submission" date="2021-02" db="EMBL/GenBank/DDBJ databases">
        <authorList>
            <person name="Dougan E. K."/>
            <person name="Rhodes N."/>
            <person name="Thang M."/>
            <person name="Chan C."/>
        </authorList>
    </citation>
    <scope>NUCLEOTIDE SEQUENCE</scope>
</reference>
<keyword evidence="4" id="KW-1185">Reference proteome</keyword>
<keyword evidence="1" id="KW-0812">Transmembrane</keyword>
<feature type="domain" description="EF-hand" evidence="2">
    <location>
        <begin position="120"/>
        <end position="155"/>
    </location>
</feature>
<accession>A0A812JUS3</accession>
<dbReference type="Gene3D" id="1.10.238.10">
    <property type="entry name" value="EF-hand"/>
    <property type="match status" value="1"/>
</dbReference>
<feature type="domain" description="EF-hand" evidence="2">
    <location>
        <begin position="45"/>
        <end position="80"/>
    </location>
</feature>
<comment type="caution">
    <text evidence="3">The sequence shown here is derived from an EMBL/GenBank/DDBJ whole genome shotgun (WGS) entry which is preliminary data.</text>
</comment>
<evidence type="ECO:0000313" key="4">
    <source>
        <dbReference type="Proteomes" id="UP000604046"/>
    </source>
</evidence>
<dbReference type="EMBL" id="CAJNDS010000481">
    <property type="protein sequence ID" value="CAE7210767.1"/>
    <property type="molecule type" value="Genomic_DNA"/>
</dbReference>